<keyword evidence="7 8" id="KW-0624">Polysaccharide degradation</keyword>
<dbReference type="Gene3D" id="2.60.40.290">
    <property type="match status" value="1"/>
</dbReference>
<comment type="catalytic activity">
    <reaction evidence="1 8">
        <text>Endohydrolysis of (1-&gt;4)-beta-D-glucosidic linkages in cellulose, lichenin and cereal beta-D-glucans.</text>
        <dbReference type="EC" id="3.2.1.4"/>
    </reaction>
</comment>
<feature type="domain" description="CBM2" evidence="11">
    <location>
        <begin position="29"/>
        <end position="139"/>
    </location>
</feature>
<dbReference type="Pfam" id="PF00553">
    <property type="entry name" value="CBM_2"/>
    <property type="match status" value="1"/>
</dbReference>
<proteinExistence type="inferred from homology"/>
<feature type="signal peptide" evidence="10">
    <location>
        <begin position="1"/>
        <end position="28"/>
    </location>
</feature>
<protein>
    <recommendedName>
        <fullName evidence="8">Endoglucanase</fullName>
        <ecNumber evidence="8">3.2.1.4</ecNumber>
    </recommendedName>
</protein>
<feature type="compositionally biased region" description="Pro residues" evidence="9">
    <location>
        <begin position="143"/>
        <end position="153"/>
    </location>
</feature>
<dbReference type="InterPro" id="IPR001919">
    <property type="entry name" value="CBD2"/>
</dbReference>
<evidence type="ECO:0000313" key="12">
    <source>
        <dbReference type="EMBL" id="GGW72141.1"/>
    </source>
</evidence>
<keyword evidence="13" id="KW-1185">Reference proteome</keyword>
<keyword evidence="3 8" id="KW-0378">Hydrolase</keyword>
<dbReference type="AlphaFoldDB" id="A0A918JDQ8"/>
<accession>A0A918JDQ8</accession>
<dbReference type="GO" id="GO:0008810">
    <property type="term" value="F:cellulase activity"/>
    <property type="evidence" value="ECO:0007669"/>
    <property type="project" value="UniProtKB-EC"/>
</dbReference>
<dbReference type="PROSITE" id="PS51173">
    <property type="entry name" value="CBM2"/>
    <property type="match status" value="1"/>
</dbReference>
<evidence type="ECO:0000256" key="1">
    <source>
        <dbReference type="ARBA" id="ARBA00000966"/>
    </source>
</evidence>
<evidence type="ECO:0000259" key="11">
    <source>
        <dbReference type="PROSITE" id="PS51173"/>
    </source>
</evidence>
<evidence type="ECO:0000256" key="9">
    <source>
        <dbReference type="SAM" id="MobiDB-lite"/>
    </source>
</evidence>
<evidence type="ECO:0000256" key="10">
    <source>
        <dbReference type="SAM" id="SignalP"/>
    </source>
</evidence>
<dbReference type="PANTHER" id="PTHR34142:SF1">
    <property type="entry name" value="GLYCOSIDE HYDROLASE FAMILY 5 DOMAIN-CONTAINING PROTEIN"/>
    <property type="match status" value="1"/>
</dbReference>
<evidence type="ECO:0000256" key="2">
    <source>
        <dbReference type="ARBA" id="ARBA00022729"/>
    </source>
</evidence>
<dbReference type="SUPFAM" id="SSF49384">
    <property type="entry name" value="Carbohydrate-binding domain"/>
    <property type="match status" value="1"/>
</dbReference>
<name>A0A918JDQ8_9ACTN</name>
<keyword evidence="2 10" id="KW-0732">Signal</keyword>
<comment type="caution">
    <text evidence="12">The sequence shown here is derived from an EMBL/GenBank/DDBJ whole genome shotgun (WGS) entry which is preliminary data.</text>
</comment>
<dbReference type="SMART" id="SM00637">
    <property type="entry name" value="CBD_II"/>
    <property type="match status" value="1"/>
</dbReference>
<evidence type="ECO:0000256" key="4">
    <source>
        <dbReference type="ARBA" id="ARBA00023001"/>
    </source>
</evidence>
<keyword evidence="5 8" id="KW-0119">Carbohydrate metabolism</keyword>
<keyword evidence="6 8" id="KW-0326">Glycosidase</keyword>
<sequence length="492" mass="51699">MRHPPRSVLLAAAGAVALVVSAVVPVVAAQGATPACTVEYSVTGQWDNGFQGSVKVTNNQAALSGWKLTFDFPGGQKVTQGWNAKWAQSGTAVTAANESWNGALGTGASVSAGFLASRPGGGNAVPAAFKLNGTTCNVDSEPTDPPPTDPPPADGTAPALHVAGTKLVDASGRTRRLLGVNRSGGEFMCVQGYGIWDGPVDDAAIRAIAGWKATAVRIPLNEECWLGLSDIKPEYGGTNYINAVKDLVARVEAHGMTPILEMHWSYGQYTGNSAGCSDVHATCQKPMPDMSYAPSFWASVAGIFKDDPAAVFDLFNEPYPDRATSSATDAWKCWRDGGTCPGIPYEVAGMQDLVDSIRGAGAKNVVMAGGLAYSNDLGQWLTYRPTDPAGNLAAAYHVYNFNTCSSESCWNSTLAPVAAQVPLVAGEVGENACAHGFTDQVMKWFDDRGLSYLGWTWNTWDCSSGPSLISSYDGTPTAYGAGLRDHLRALNP</sequence>
<dbReference type="Gene3D" id="3.20.20.80">
    <property type="entry name" value="Glycosidases"/>
    <property type="match status" value="1"/>
</dbReference>
<dbReference type="RefSeq" id="WP_190018232.1">
    <property type="nucleotide sequence ID" value="NZ_BMUE01000015.1"/>
</dbReference>
<comment type="similarity">
    <text evidence="8">Belongs to the glycosyl hydrolase 5 (cellulase A) family.</text>
</comment>
<dbReference type="InterPro" id="IPR012291">
    <property type="entry name" value="CBM2_carb-bd_dom_sf"/>
</dbReference>
<dbReference type="InterPro" id="IPR008965">
    <property type="entry name" value="CBM2/CBM3_carb-bd_dom_sf"/>
</dbReference>
<evidence type="ECO:0000313" key="13">
    <source>
        <dbReference type="Proteomes" id="UP000620224"/>
    </source>
</evidence>
<feature type="chain" id="PRO_5036926499" description="Endoglucanase" evidence="10">
    <location>
        <begin position="29"/>
        <end position="492"/>
    </location>
</feature>
<dbReference type="InterPro" id="IPR017853">
    <property type="entry name" value="GH"/>
</dbReference>
<dbReference type="PANTHER" id="PTHR34142">
    <property type="entry name" value="ENDO-BETA-1,4-GLUCANASE A"/>
    <property type="match status" value="1"/>
</dbReference>
<evidence type="ECO:0000256" key="5">
    <source>
        <dbReference type="ARBA" id="ARBA00023277"/>
    </source>
</evidence>
<dbReference type="SUPFAM" id="SSF51445">
    <property type="entry name" value="(Trans)glycosidases"/>
    <property type="match status" value="1"/>
</dbReference>
<dbReference type="GO" id="GO:0030247">
    <property type="term" value="F:polysaccharide binding"/>
    <property type="evidence" value="ECO:0007669"/>
    <property type="project" value="UniProtKB-UniRule"/>
</dbReference>
<dbReference type="EMBL" id="BMUE01000015">
    <property type="protein sequence ID" value="GGW72141.1"/>
    <property type="molecule type" value="Genomic_DNA"/>
</dbReference>
<gene>
    <name evidence="12" type="ORF">GCM10010503_57000</name>
</gene>
<evidence type="ECO:0000256" key="6">
    <source>
        <dbReference type="ARBA" id="ARBA00023295"/>
    </source>
</evidence>
<evidence type="ECO:0000256" key="7">
    <source>
        <dbReference type="ARBA" id="ARBA00023326"/>
    </source>
</evidence>
<dbReference type="Proteomes" id="UP000620224">
    <property type="component" value="Unassembled WGS sequence"/>
</dbReference>
<feature type="region of interest" description="Disordered" evidence="9">
    <location>
        <begin position="135"/>
        <end position="156"/>
    </location>
</feature>
<dbReference type="GO" id="GO:0030245">
    <property type="term" value="P:cellulose catabolic process"/>
    <property type="evidence" value="ECO:0007669"/>
    <property type="project" value="UniProtKB-KW"/>
</dbReference>
<evidence type="ECO:0000256" key="3">
    <source>
        <dbReference type="ARBA" id="ARBA00022801"/>
    </source>
</evidence>
<evidence type="ECO:0000256" key="8">
    <source>
        <dbReference type="RuleBase" id="RU361153"/>
    </source>
</evidence>
<reference evidence="12" key="1">
    <citation type="journal article" date="2014" name="Int. J. Syst. Evol. Microbiol.">
        <title>Complete genome sequence of Corynebacterium casei LMG S-19264T (=DSM 44701T), isolated from a smear-ripened cheese.</title>
        <authorList>
            <consortium name="US DOE Joint Genome Institute (JGI-PGF)"/>
            <person name="Walter F."/>
            <person name="Albersmeier A."/>
            <person name="Kalinowski J."/>
            <person name="Ruckert C."/>
        </authorList>
    </citation>
    <scope>NUCLEOTIDE SEQUENCE</scope>
    <source>
        <strain evidence="12">JCM 4490</strain>
    </source>
</reference>
<dbReference type="Pfam" id="PF00150">
    <property type="entry name" value="Cellulase"/>
    <property type="match status" value="1"/>
</dbReference>
<organism evidence="12 13">
    <name type="scientific">Streptomyces lucensis JCM 4490</name>
    <dbReference type="NCBI Taxonomy" id="1306176"/>
    <lineage>
        <taxon>Bacteria</taxon>
        <taxon>Bacillati</taxon>
        <taxon>Actinomycetota</taxon>
        <taxon>Actinomycetes</taxon>
        <taxon>Kitasatosporales</taxon>
        <taxon>Streptomycetaceae</taxon>
        <taxon>Streptomyces</taxon>
    </lineage>
</organism>
<dbReference type="EC" id="3.2.1.4" evidence="8"/>
<dbReference type="InterPro" id="IPR001547">
    <property type="entry name" value="Glyco_hydro_5"/>
</dbReference>
<reference evidence="12" key="2">
    <citation type="submission" date="2020-09" db="EMBL/GenBank/DDBJ databases">
        <authorList>
            <person name="Sun Q."/>
            <person name="Ohkuma M."/>
        </authorList>
    </citation>
    <scope>NUCLEOTIDE SEQUENCE</scope>
    <source>
        <strain evidence="12">JCM 4490</strain>
    </source>
</reference>
<keyword evidence="4 8" id="KW-0136">Cellulose degradation</keyword>